<dbReference type="Proteomes" id="UP000653411">
    <property type="component" value="Unassembled WGS sequence"/>
</dbReference>
<evidence type="ECO:0000259" key="1">
    <source>
        <dbReference type="Pfam" id="PF07812"/>
    </source>
</evidence>
<dbReference type="AlphaFoldDB" id="A0A917UGD8"/>
<dbReference type="RefSeq" id="WP_189260863.1">
    <property type="nucleotide sequence ID" value="NZ_BMML01000001.1"/>
</dbReference>
<name>A0A917UGD8_9ACTN</name>
<proteinExistence type="predicted"/>
<keyword evidence="3" id="KW-1185">Reference proteome</keyword>
<organism evidence="2 3">
    <name type="scientific">Streptomyces fuscichromogenes</name>
    <dbReference type="NCBI Taxonomy" id="1324013"/>
    <lineage>
        <taxon>Bacteria</taxon>
        <taxon>Bacillati</taxon>
        <taxon>Actinomycetota</taxon>
        <taxon>Actinomycetes</taxon>
        <taxon>Kitasatosporales</taxon>
        <taxon>Streptomycetaceae</taxon>
        <taxon>Streptomyces</taxon>
    </lineage>
</organism>
<dbReference type="InterPro" id="IPR012924">
    <property type="entry name" value="TfuA_core"/>
</dbReference>
<dbReference type="Pfam" id="PF07812">
    <property type="entry name" value="TfuA"/>
    <property type="match status" value="1"/>
</dbReference>
<comment type="caution">
    <text evidence="2">The sequence shown here is derived from an EMBL/GenBank/DDBJ whole genome shotgun (WGS) entry which is preliminary data.</text>
</comment>
<reference evidence="2" key="2">
    <citation type="submission" date="2020-09" db="EMBL/GenBank/DDBJ databases">
        <authorList>
            <person name="Sun Q."/>
            <person name="Zhou Y."/>
        </authorList>
    </citation>
    <scope>NUCLEOTIDE SEQUENCE</scope>
    <source>
        <strain evidence="2">CGMCC 4.7110</strain>
    </source>
</reference>
<feature type="domain" description="TfuA-like core" evidence="1">
    <location>
        <begin position="48"/>
        <end position="167"/>
    </location>
</feature>
<reference evidence="2" key="1">
    <citation type="journal article" date="2014" name="Int. J. Syst. Evol. Microbiol.">
        <title>Complete genome sequence of Corynebacterium casei LMG S-19264T (=DSM 44701T), isolated from a smear-ripened cheese.</title>
        <authorList>
            <consortium name="US DOE Joint Genome Institute (JGI-PGF)"/>
            <person name="Walter F."/>
            <person name="Albersmeier A."/>
            <person name="Kalinowski J."/>
            <person name="Ruckert C."/>
        </authorList>
    </citation>
    <scope>NUCLEOTIDE SEQUENCE</scope>
    <source>
        <strain evidence="2">CGMCC 4.7110</strain>
    </source>
</reference>
<sequence>MTAFVFVGPTLAEEDRPRDWDVVYLPPVEQGHIHALVQDKPTAIGIIDGRFHDVPAVWHKEILGALHAGIPVYGSASMGALRAAELAPFGMRGIGRVFEQYLGGVLEDDDEVTVAHAGRDDGHIQLSDAMVNIRATLHEARARNLIGDATHQRLLDLAKTTYYPQRSLRLTLAEGRAAGLPEHEIDALSAFVADHSVDQKKCDALAMLDVMRSEHGTLPKAEADFPLQRNAFVERSHSNGLVHDGDGDFLRINAILNEVRLRPARYLRLRRSALGAIVPRLGTPPADAEARTSAALARFRTTHHLTAGAQWQSWLAEHAYTQDGFTSLIEDEVLARSHRPYGGALNLPLLRALRSDADYRRIVHRTREKKHFLEAHGLADPSGPGPVADKEVLRWYFSSIGTPFPGDIHRYATSLDFLDGYEFLKAVRDDFHYESGDSPAPSTVPKTAHEVIEPDSDDLNHHITTAVWQAEWSAH</sequence>
<protein>
    <recommendedName>
        <fullName evidence="1">TfuA-like core domain-containing protein</fullName>
    </recommendedName>
</protein>
<accession>A0A917UGD8</accession>
<evidence type="ECO:0000313" key="2">
    <source>
        <dbReference type="EMBL" id="GGM88711.1"/>
    </source>
</evidence>
<dbReference type="EMBL" id="BMML01000001">
    <property type="protein sequence ID" value="GGM88711.1"/>
    <property type="molecule type" value="Genomic_DNA"/>
</dbReference>
<gene>
    <name evidence="2" type="ORF">GCM10011578_005310</name>
</gene>
<evidence type="ECO:0000313" key="3">
    <source>
        <dbReference type="Proteomes" id="UP000653411"/>
    </source>
</evidence>